<dbReference type="InterPro" id="IPR016167">
    <property type="entry name" value="FAD-bd_PCMH_sub1"/>
</dbReference>
<proteinExistence type="inferred from homology"/>
<keyword evidence="6" id="KW-1015">Disulfide bond</keyword>
<dbReference type="Proteomes" id="UP001161247">
    <property type="component" value="Chromosome 1"/>
</dbReference>
<dbReference type="GO" id="GO:0016491">
    <property type="term" value="F:oxidoreductase activity"/>
    <property type="evidence" value="ECO:0007669"/>
    <property type="project" value="InterPro"/>
</dbReference>
<dbReference type="GO" id="GO:0050660">
    <property type="term" value="F:flavin adenine dinucleotide binding"/>
    <property type="evidence" value="ECO:0007669"/>
    <property type="project" value="InterPro"/>
</dbReference>
<dbReference type="InterPro" id="IPR012951">
    <property type="entry name" value="BBE"/>
</dbReference>
<keyword evidence="4 8" id="KW-0732">Signal</keyword>
<dbReference type="AlphaFoldDB" id="A0AAV1C679"/>
<dbReference type="InterPro" id="IPR036318">
    <property type="entry name" value="FAD-bd_PCMH-like_sf"/>
</dbReference>
<keyword evidence="3" id="KW-0285">Flavoprotein</keyword>
<accession>A0AAV1C679</accession>
<feature type="signal peptide" evidence="8">
    <location>
        <begin position="1"/>
        <end position="25"/>
    </location>
</feature>
<sequence length="389" mass="44367">MSMMMMKLQFCLALLLTTFSCVAFALRANEQNQQEAFLSCLQKKNSKDNTISTIIHTPKNTSFKSVLDVYIQNTQFLSPETPKPIAILTPETESHIQTAIYCGKKYGLEMRIRSGGHDFEGNSYISQVPFFILDMSNFSVSPQTGKPTALVIFAGVYRGGVDEFLAIMDERFPELGITKKDCNVIRWIQYIPFHMAQPYENPKEFYTSRVPPFVYAFSGKSDFLTEPIPEEGVEKILNKISELPPFSAQMEWTCFGGGIMEKIPESETPFPHRKASIMLFEMANWTPNPDDGSSSDVAEARKKWVKELHDIVGDYVEKNPRASYPNYRDYDLGINNANGETTIEQAKKWGIPYFKDNFDRLVKVKNKVDPENFFRNEQSFPVLPAHSEL</sequence>
<dbReference type="Gene3D" id="3.30.43.10">
    <property type="entry name" value="Uridine Diphospho-n-acetylenolpyruvylglucosamine Reductase, domain 2"/>
    <property type="match status" value="1"/>
</dbReference>
<feature type="domain" description="Berberine/berberine-like" evidence="9">
    <location>
        <begin position="323"/>
        <end position="379"/>
    </location>
</feature>
<keyword evidence="7" id="KW-0325">Glycoprotein</keyword>
<dbReference type="Gene3D" id="3.40.462.20">
    <property type="match status" value="1"/>
</dbReference>
<dbReference type="PANTHER" id="PTHR32448">
    <property type="entry name" value="OS08G0158400 PROTEIN"/>
    <property type="match status" value="1"/>
</dbReference>
<dbReference type="PROSITE" id="PS51257">
    <property type="entry name" value="PROKAR_LIPOPROTEIN"/>
    <property type="match status" value="1"/>
</dbReference>
<evidence type="ECO:0000256" key="6">
    <source>
        <dbReference type="ARBA" id="ARBA00023157"/>
    </source>
</evidence>
<protein>
    <submittedName>
        <fullName evidence="10">OLC1v1025153C1</fullName>
    </submittedName>
</protein>
<dbReference type="FunFam" id="3.30.43.10:FF:000004">
    <property type="entry name" value="Berberine bridge enzyme-like 15"/>
    <property type="match status" value="1"/>
</dbReference>
<reference evidence="10" key="1">
    <citation type="submission" date="2023-03" db="EMBL/GenBank/DDBJ databases">
        <authorList>
            <person name="Julca I."/>
        </authorList>
    </citation>
    <scope>NUCLEOTIDE SEQUENCE</scope>
</reference>
<evidence type="ECO:0000259" key="9">
    <source>
        <dbReference type="Pfam" id="PF08031"/>
    </source>
</evidence>
<feature type="chain" id="PRO_5043920137" evidence="8">
    <location>
        <begin position="26"/>
        <end position="389"/>
    </location>
</feature>
<evidence type="ECO:0000256" key="8">
    <source>
        <dbReference type="SAM" id="SignalP"/>
    </source>
</evidence>
<comment type="cofactor">
    <cofactor evidence="1">
        <name>FAD</name>
        <dbReference type="ChEBI" id="CHEBI:57692"/>
    </cofactor>
</comment>
<evidence type="ECO:0000313" key="10">
    <source>
        <dbReference type="EMBL" id="CAI9090390.1"/>
    </source>
</evidence>
<comment type="similarity">
    <text evidence="2">Belongs to the oxygen-dependent FAD-linked oxidoreductase family.</text>
</comment>
<organism evidence="10 11">
    <name type="scientific">Oldenlandia corymbosa var. corymbosa</name>
    <dbReference type="NCBI Taxonomy" id="529605"/>
    <lineage>
        <taxon>Eukaryota</taxon>
        <taxon>Viridiplantae</taxon>
        <taxon>Streptophyta</taxon>
        <taxon>Embryophyta</taxon>
        <taxon>Tracheophyta</taxon>
        <taxon>Spermatophyta</taxon>
        <taxon>Magnoliopsida</taxon>
        <taxon>eudicotyledons</taxon>
        <taxon>Gunneridae</taxon>
        <taxon>Pentapetalae</taxon>
        <taxon>asterids</taxon>
        <taxon>lamiids</taxon>
        <taxon>Gentianales</taxon>
        <taxon>Rubiaceae</taxon>
        <taxon>Rubioideae</taxon>
        <taxon>Spermacoceae</taxon>
        <taxon>Hedyotis-Oldenlandia complex</taxon>
        <taxon>Oldenlandia</taxon>
    </lineage>
</organism>
<keyword evidence="5" id="KW-0274">FAD</keyword>
<dbReference type="SUPFAM" id="SSF56176">
    <property type="entry name" value="FAD-binding/transporter-associated domain-like"/>
    <property type="match status" value="1"/>
</dbReference>
<evidence type="ECO:0000256" key="4">
    <source>
        <dbReference type="ARBA" id="ARBA00022729"/>
    </source>
</evidence>
<keyword evidence="11" id="KW-1185">Reference proteome</keyword>
<dbReference type="EMBL" id="OX459118">
    <property type="protein sequence ID" value="CAI9090390.1"/>
    <property type="molecule type" value="Genomic_DNA"/>
</dbReference>
<evidence type="ECO:0000313" key="11">
    <source>
        <dbReference type="Proteomes" id="UP001161247"/>
    </source>
</evidence>
<gene>
    <name evidence="10" type="ORF">OLC1_LOCUS2557</name>
</gene>
<evidence type="ECO:0000256" key="5">
    <source>
        <dbReference type="ARBA" id="ARBA00022827"/>
    </source>
</evidence>
<name>A0AAV1C679_OLDCO</name>
<evidence type="ECO:0000256" key="3">
    <source>
        <dbReference type="ARBA" id="ARBA00022630"/>
    </source>
</evidence>
<evidence type="ECO:0000256" key="1">
    <source>
        <dbReference type="ARBA" id="ARBA00001974"/>
    </source>
</evidence>
<dbReference type="Pfam" id="PF08031">
    <property type="entry name" value="BBE"/>
    <property type="match status" value="1"/>
</dbReference>
<evidence type="ECO:0000256" key="2">
    <source>
        <dbReference type="ARBA" id="ARBA00005466"/>
    </source>
</evidence>
<evidence type="ECO:0000256" key="7">
    <source>
        <dbReference type="ARBA" id="ARBA00023180"/>
    </source>
</evidence>